<feature type="region of interest" description="Disordered" evidence="2">
    <location>
        <begin position="188"/>
        <end position="226"/>
    </location>
</feature>
<dbReference type="InterPro" id="IPR011055">
    <property type="entry name" value="Dup_hybrid_motif"/>
</dbReference>
<organism evidence="5 6">
    <name type="scientific">Micromonospora phaseoli</name>
    <dbReference type="NCBI Taxonomy" id="1144548"/>
    <lineage>
        <taxon>Bacteria</taxon>
        <taxon>Bacillati</taxon>
        <taxon>Actinomycetota</taxon>
        <taxon>Actinomycetes</taxon>
        <taxon>Micromonosporales</taxon>
        <taxon>Micromonosporaceae</taxon>
        <taxon>Micromonospora</taxon>
    </lineage>
</organism>
<dbReference type="InterPro" id="IPR050570">
    <property type="entry name" value="Cell_wall_metabolism_enzyme"/>
</dbReference>
<evidence type="ECO:0000259" key="4">
    <source>
        <dbReference type="Pfam" id="PF01551"/>
    </source>
</evidence>
<dbReference type="AlphaFoldDB" id="A0A1H6RN03"/>
<evidence type="ECO:0000313" key="5">
    <source>
        <dbReference type="EMBL" id="SEI53917.1"/>
    </source>
</evidence>
<evidence type="ECO:0000256" key="3">
    <source>
        <dbReference type="SAM" id="SignalP"/>
    </source>
</evidence>
<name>A0A1H6RN03_9ACTN</name>
<dbReference type="STRING" id="1144548.SAMN05443287_101193"/>
<evidence type="ECO:0000256" key="2">
    <source>
        <dbReference type="SAM" id="MobiDB-lite"/>
    </source>
</evidence>
<gene>
    <name evidence="5" type="ORF">SAMN05443287_101193</name>
</gene>
<dbReference type="SUPFAM" id="SSF51261">
    <property type="entry name" value="Duplicated hybrid motif"/>
    <property type="match status" value="1"/>
</dbReference>
<dbReference type="Proteomes" id="UP000198707">
    <property type="component" value="Unassembled WGS sequence"/>
</dbReference>
<sequence length="226" mass="22851">MFRLQAVLLAAATLAAATVAGPVPVWAWSSAPSSPAGVPTAGTVGRFRWPLDGVPQPVRRFDPPPRPWLAGHRGVDLLAPAGATVRSAGAGTILFAGMVAGRPVITVGHTDGLRTTYEPVEPAVTVDTAVPAGAALGVLLPGHSGCPAAACLHWGLRRGPDYLDPLTLLGLGRARLLPLGEITVGAAGPLSPGRAGSAAGRRVAGTRRASCRPGHRPATTRAPATP</sequence>
<feature type="chain" id="PRO_5039427894" evidence="3">
    <location>
        <begin position="21"/>
        <end position="226"/>
    </location>
</feature>
<proteinExistence type="predicted"/>
<evidence type="ECO:0000313" key="6">
    <source>
        <dbReference type="Proteomes" id="UP000198707"/>
    </source>
</evidence>
<keyword evidence="1 3" id="KW-0732">Signal</keyword>
<dbReference type="CDD" id="cd12797">
    <property type="entry name" value="M23_peptidase"/>
    <property type="match status" value="1"/>
</dbReference>
<protein>
    <submittedName>
        <fullName evidence="5">Peptidase family M23</fullName>
    </submittedName>
</protein>
<reference evidence="6" key="1">
    <citation type="submission" date="2016-10" db="EMBL/GenBank/DDBJ databases">
        <authorList>
            <person name="Varghese N."/>
            <person name="Submissions S."/>
        </authorList>
    </citation>
    <scope>NUCLEOTIDE SEQUENCE [LARGE SCALE GENOMIC DNA]</scope>
    <source>
        <strain evidence="6">CGMCC 4.7038</strain>
    </source>
</reference>
<dbReference type="PANTHER" id="PTHR21666">
    <property type="entry name" value="PEPTIDASE-RELATED"/>
    <property type="match status" value="1"/>
</dbReference>
<dbReference type="Gene3D" id="2.70.70.10">
    <property type="entry name" value="Glucose Permease (Domain IIA)"/>
    <property type="match status" value="1"/>
</dbReference>
<dbReference type="InterPro" id="IPR016047">
    <property type="entry name" value="M23ase_b-sheet_dom"/>
</dbReference>
<feature type="signal peptide" evidence="3">
    <location>
        <begin position="1"/>
        <end position="20"/>
    </location>
</feature>
<feature type="domain" description="M23ase beta-sheet core" evidence="4">
    <location>
        <begin position="71"/>
        <end position="165"/>
    </location>
</feature>
<evidence type="ECO:0000256" key="1">
    <source>
        <dbReference type="ARBA" id="ARBA00022729"/>
    </source>
</evidence>
<dbReference type="Pfam" id="PF01551">
    <property type="entry name" value="Peptidase_M23"/>
    <property type="match status" value="1"/>
</dbReference>
<dbReference type="EMBL" id="FNYV01000001">
    <property type="protein sequence ID" value="SEI53917.1"/>
    <property type="molecule type" value="Genomic_DNA"/>
</dbReference>
<keyword evidence="6" id="KW-1185">Reference proteome</keyword>
<accession>A0A1H6RN03</accession>
<dbReference type="PANTHER" id="PTHR21666:SF289">
    <property type="entry name" value="L-ALA--D-GLU ENDOPEPTIDASE"/>
    <property type="match status" value="1"/>
</dbReference>
<dbReference type="GO" id="GO:0004222">
    <property type="term" value="F:metalloendopeptidase activity"/>
    <property type="evidence" value="ECO:0007669"/>
    <property type="project" value="TreeGrafter"/>
</dbReference>
<feature type="compositionally biased region" description="Low complexity" evidence="2">
    <location>
        <begin position="188"/>
        <end position="208"/>
    </location>
</feature>